<accession>A0A165GC33</accession>
<organism evidence="5 6">
    <name type="scientific">Xylona heveae (strain CBS 132557 / TC161)</name>
    <dbReference type="NCBI Taxonomy" id="1328760"/>
    <lineage>
        <taxon>Eukaryota</taxon>
        <taxon>Fungi</taxon>
        <taxon>Dikarya</taxon>
        <taxon>Ascomycota</taxon>
        <taxon>Pezizomycotina</taxon>
        <taxon>Xylonomycetes</taxon>
        <taxon>Xylonales</taxon>
        <taxon>Xylonaceae</taxon>
        <taxon>Xylona</taxon>
    </lineage>
</organism>
<feature type="region of interest" description="Disordered" evidence="4">
    <location>
        <begin position="71"/>
        <end position="99"/>
    </location>
</feature>
<dbReference type="PRINTS" id="PR00080">
    <property type="entry name" value="SDRFAMILY"/>
</dbReference>
<dbReference type="FunFam" id="3.40.50.720:FF:000084">
    <property type="entry name" value="Short-chain dehydrogenase reductase"/>
    <property type="match status" value="1"/>
</dbReference>
<dbReference type="Pfam" id="PF13561">
    <property type="entry name" value="adh_short_C2"/>
    <property type="match status" value="1"/>
</dbReference>
<dbReference type="PANTHER" id="PTHR48107">
    <property type="entry name" value="NADPH-DEPENDENT ALDEHYDE REDUCTASE-LIKE PROTEIN, CHLOROPLASTIC-RELATED"/>
    <property type="match status" value="1"/>
</dbReference>
<dbReference type="Proteomes" id="UP000076632">
    <property type="component" value="Unassembled WGS sequence"/>
</dbReference>
<dbReference type="OrthoDB" id="47007at2759"/>
<evidence type="ECO:0000256" key="4">
    <source>
        <dbReference type="SAM" id="MobiDB-lite"/>
    </source>
</evidence>
<keyword evidence="6" id="KW-1185">Reference proteome</keyword>
<dbReference type="InterPro" id="IPR036291">
    <property type="entry name" value="NAD(P)-bd_dom_sf"/>
</dbReference>
<dbReference type="GeneID" id="28897823"/>
<proteinExistence type="inferred from homology"/>
<dbReference type="EMBL" id="KV407459">
    <property type="protein sequence ID" value="KZF22010.1"/>
    <property type="molecule type" value="Genomic_DNA"/>
</dbReference>
<evidence type="ECO:0000313" key="5">
    <source>
        <dbReference type="EMBL" id="KZF22010.1"/>
    </source>
</evidence>
<dbReference type="InParanoid" id="A0A165GC33"/>
<reference evidence="5 6" key="1">
    <citation type="journal article" date="2016" name="Fungal Biol.">
        <title>The genome of Xylona heveae provides a window into fungal endophytism.</title>
        <authorList>
            <person name="Gazis R."/>
            <person name="Kuo A."/>
            <person name="Riley R."/>
            <person name="LaButti K."/>
            <person name="Lipzen A."/>
            <person name="Lin J."/>
            <person name="Amirebrahimi M."/>
            <person name="Hesse C.N."/>
            <person name="Spatafora J.W."/>
            <person name="Henrissat B."/>
            <person name="Hainaut M."/>
            <person name="Grigoriev I.V."/>
            <person name="Hibbett D.S."/>
        </authorList>
    </citation>
    <scope>NUCLEOTIDE SEQUENCE [LARGE SCALE GENOMIC DNA]</scope>
    <source>
        <strain evidence="5 6">TC161</strain>
    </source>
</reference>
<dbReference type="AlphaFoldDB" id="A0A165GC33"/>
<dbReference type="OMA" id="YGYFHMA"/>
<keyword evidence="3" id="KW-0560">Oxidoreductase</keyword>
<sequence>MSPHINCRLLASSFLSSSSTLRLTSSQLRTGLYHRSPQPYIPLNSHYSAFSFRSRFFSAYTAKMSSSAAGEKGTFKPVAEKQSQDLPGSEQEMKPTSESLKFEGEGRFVEYKGVGKLNRRKVLITGGDSGIGRAVAVMMAREGADITIVYLPDEQQDAEQTKELVEREHQKCLLFPGNLMDNDTCKKAVEAHIREHGGLNILVNNASKQLMCTDFAEIDLDNVESTFRSNILQMFAITKYALNHLRKGDSIINTTSVVAFRGTGAMVDYAATKGAIVGFTRALAKQLIPKGIRVNAVAPGPVHTPLQPASRPAEQMEGFGQKSQIGRPGQPSEIAPTYVFLASKESELYYGQIMHPYPLGD</sequence>
<evidence type="ECO:0000256" key="2">
    <source>
        <dbReference type="ARBA" id="ARBA00022857"/>
    </source>
</evidence>
<dbReference type="RefSeq" id="XP_018187565.1">
    <property type="nucleotide sequence ID" value="XM_018332686.1"/>
</dbReference>
<dbReference type="GO" id="GO:0016614">
    <property type="term" value="F:oxidoreductase activity, acting on CH-OH group of donors"/>
    <property type="evidence" value="ECO:0007669"/>
    <property type="project" value="UniProtKB-ARBA"/>
</dbReference>
<name>A0A165GC33_XYLHT</name>
<evidence type="ECO:0000313" key="6">
    <source>
        <dbReference type="Proteomes" id="UP000076632"/>
    </source>
</evidence>
<dbReference type="InterPro" id="IPR002347">
    <property type="entry name" value="SDR_fam"/>
</dbReference>
<comment type="similarity">
    <text evidence="1">Belongs to the short-chain dehydrogenases/reductases (SDR) family.</text>
</comment>
<dbReference type="STRING" id="1328760.A0A165GC33"/>
<evidence type="ECO:0000256" key="1">
    <source>
        <dbReference type="ARBA" id="ARBA00006484"/>
    </source>
</evidence>
<dbReference type="InterPro" id="IPR020904">
    <property type="entry name" value="Sc_DH/Rdtase_CS"/>
</dbReference>
<protein>
    <submittedName>
        <fullName evidence="5">Oxidoreductase</fullName>
    </submittedName>
</protein>
<keyword evidence="2" id="KW-0521">NADP</keyword>
<gene>
    <name evidence="5" type="ORF">L228DRAFT_247623</name>
</gene>
<dbReference type="PRINTS" id="PR00081">
    <property type="entry name" value="GDHRDH"/>
</dbReference>
<dbReference type="Gene3D" id="3.40.50.720">
    <property type="entry name" value="NAD(P)-binding Rossmann-like Domain"/>
    <property type="match status" value="1"/>
</dbReference>
<dbReference type="PANTHER" id="PTHR48107:SF16">
    <property type="entry name" value="NADPH-DEPENDENT ALDEHYDE REDUCTASE 1, CHLOROPLASTIC"/>
    <property type="match status" value="1"/>
</dbReference>
<dbReference type="SUPFAM" id="SSF51735">
    <property type="entry name" value="NAD(P)-binding Rossmann-fold domains"/>
    <property type="match status" value="1"/>
</dbReference>
<evidence type="ECO:0000256" key="3">
    <source>
        <dbReference type="ARBA" id="ARBA00023002"/>
    </source>
</evidence>
<dbReference type="PROSITE" id="PS00061">
    <property type="entry name" value="ADH_SHORT"/>
    <property type="match status" value="1"/>
</dbReference>